<evidence type="ECO:0000259" key="3">
    <source>
        <dbReference type="PROSITE" id="PS51840"/>
    </source>
</evidence>
<dbReference type="Pfam" id="PF00013">
    <property type="entry name" value="KH_1"/>
    <property type="match status" value="1"/>
</dbReference>
<dbReference type="InterPro" id="IPR021827">
    <property type="entry name" value="Nup186/Nup192/Nup205"/>
</dbReference>
<feature type="domain" description="C2 NT-type" evidence="3">
    <location>
        <begin position="150"/>
        <end position="308"/>
    </location>
</feature>
<dbReference type="Gene3D" id="3.30.1370.10">
    <property type="entry name" value="K Homology domain, type 1"/>
    <property type="match status" value="1"/>
</dbReference>
<name>A0A8T0JUG9_PHAAN</name>
<dbReference type="AlphaFoldDB" id="A0A8T0JUG9"/>
<dbReference type="Pfam" id="PF10358">
    <property type="entry name" value="NT-C2"/>
    <property type="match status" value="1"/>
</dbReference>
<dbReference type="EMBL" id="JABFOF010000008">
    <property type="protein sequence ID" value="KAG2384278.1"/>
    <property type="molecule type" value="Genomic_DNA"/>
</dbReference>
<comment type="caution">
    <text evidence="4">The sequence shown here is derived from an EMBL/GenBank/DDBJ whole genome shotgun (WGS) entry which is preliminary data.</text>
</comment>
<organism evidence="4 5">
    <name type="scientific">Phaseolus angularis</name>
    <name type="common">Azuki bean</name>
    <name type="synonym">Vigna angularis</name>
    <dbReference type="NCBI Taxonomy" id="3914"/>
    <lineage>
        <taxon>Eukaryota</taxon>
        <taxon>Viridiplantae</taxon>
        <taxon>Streptophyta</taxon>
        <taxon>Embryophyta</taxon>
        <taxon>Tracheophyta</taxon>
        <taxon>Spermatophyta</taxon>
        <taxon>Magnoliopsida</taxon>
        <taxon>eudicotyledons</taxon>
        <taxon>Gunneridae</taxon>
        <taxon>Pentapetalae</taxon>
        <taxon>rosids</taxon>
        <taxon>fabids</taxon>
        <taxon>Fabales</taxon>
        <taxon>Fabaceae</taxon>
        <taxon>Papilionoideae</taxon>
        <taxon>50 kb inversion clade</taxon>
        <taxon>NPAAA clade</taxon>
        <taxon>indigoferoid/millettioid clade</taxon>
        <taxon>Phaseoleae</taxon>
        <taxon>Vigna</taxon>
    </lineage>
</organism>
<evidence type="ECO:0000256" key="1">
    <source>
        <dbReference type="PROSITE-ProRule" id="PRU00117"/>
    </source>
</evidence>
<sequence>MGENGYDSISLYTNKLYGGLPPPSTLDMLIPANVVGKVLGKGGTNIANIRKIAKATLVPDTSYIAKPVASWLDDFLVWVSPEVFGCSILELELDESQSQFKKLTLVEKFVIASNLSRNMVTPFQFSCSFRILSLSLPTTVFPAMVLGTRGKNRGGVTVQIDFLIHIQEIKPWPPSQSLRSLRSVLIEWKNGECASGSTTPVAPSLGSVIGEGRIEFNKSFRLHVTLLRDMSVRSGDTDVFQKNCLEFNLYEPRRDRTIKGQLLGTAVIDLAEYGTLKESLSTSVPMNCKRSYRNTEQPLLFLKIQPLDMKRASSSSKENNGGDSVSTLMNEEYAEEAEIASFTDDDVSSHSSAAAVSPALNSRGFTPLKLGKNEPISNTGVKTMEHPVASETRLENMNMMQKDTHQKLERSSYMSSLDVSSIRSLVNDHASNSPIHNSLSIKKFSASPSANTSSSSSIFEDLDINSRSNTRSSGHETLDQSFQEKLANYRNIVADVQRNTNGSTFGIYSKQTSSQDRAKFTGKSPGFENYDETEYGDEYSMKESGGDKIFHSSVEDISGNEKYDLDRQNCIEDEKFEAQDANDQASIDINTYSFGGSNIAMQENNLRSERLKNIKSVRIPADSARNTGSPGSNHHAELNENGILGHSQNSGGNRSNERRNSKIQTKEARNGTLDGKVEQLEKKIKMLEGELREAAAVESALYSVVSEHGNSTSKVHAPARRLSRLYLHACKENVPGRRAGAAKSSVSGLVLVAKACGNDVPRLTFWLSNTIALRTIISRTVKDPSNPAGAGRRRKSDEERYGKVTASLRVKGFYPRKDENAALGYGGFGNWDDPQVLLLALEKVEAWIFSRIIESIWWQILIPHMQHTKFNSKEVVSDPRKSYRRTSSSCDQEQGNLSLYIWKNAFREACERICPIRAGGHECGCLPMLSRLIMEQCVARLDVAMFNAILRESSDEIPTDPVSDAVSDPKVLPIPPGKISFGAGAQLKTVSFSLLNALSDLLMLPKDMLLNASIRNEVCPMLNATLVKKILHNFVPDELCPDSVPSDVFEALDSENEMEDGKEPVNNFPCIAGPIVYSSPRPSSIASIVGEMGSKYHLRRNRSSIVRKSHTSDDELEELKSPLSSIFLSASSSSKLLTKSTFKFKQVGNQSPLRYELLREVWINSE</sequence>
<dbReference type="InterPro" id="IPR036612">
    <property type="entry name" value="KH_dom_type_1_sf"/>
</dbReference>
<dbReference type="GO" id="GO:0005643">
    <property type="term" value="C:nuclear pore"/>
    <property type="evidence" value="ECO:0007669"/>
    <property type="project" value="InterPro"/>
</dbReference>
<keyword evidence="1" id="KW-0694">RNA-binding</keyword>
<evidence type="ECO:0000313" key="5">
    <source>
        <dbReference type="Proteomes" id="UP000743370"/>
    </source>
</evidence>
<dbReference type="InterPro" id="IPR004088">
    <property type="entry name" value="KH_dom_type_1"/>
</dbReference>
<evidence type="ECO:0000256" key="2">
    <source>
        <dbReference type="SAM" id="MobiDB-lite"/>
    </source>
</evidence>
<dbReference type="PROSITE" id="PS50084">
    <property type="entry name" value="KH_TYPE_1"/>
    <property type="match status" value="1"/>
</dbReference>
<dbReference type="PANTHER" id="PTHR31344">
    <property type="entry name" value="NUCLEAR PORE COMPLEX PROTEIN NUP205"/>
    <property type="match status" value="1"/>
</dbReference>
<dbReference type="SUPFAM" id="SSF54791">
    <property type="entry name" value="Eukaryotic type KH-domain (KH-domain type I)"/>
    <property type="match status" value="1"/>
</dbReference>
<feature type="region of interest" description="Disordered" evidence="2">
    <location>
        <begin position="619"/>
        <end position="674"/>
    </location>
</feature>
<dbReference type="InterPro" id="IPR019448">
    <property type="entry name" value="NT-C2"/>
</dbReference>
<feature type="compositionally biased region" description="Basic and acidic residues" evidence="2">
    <location>
        <begin position="655"/>
        <end position="674"/>
    </location>
</feature>
<reference evidence="4 5" key="1">
    <citation type="submission" date="2020-05" db="EMBL/GenBank/DDBJ databases">
        <title>Vigna angularis (adzuki bean) Var. LongXiaoDou No. 4 denovo assembly.</title>
        <authorList>
            <person name="Xiang H."/>
        </authorList>
    </citation>
    <scope>NUCLEOTIDE SEQUENCE [LARGE SCALE GENOMIC DNA]</scope>
    <source>
        <tissue evidence="4">Leaf</tissue>
    </source>
</reference>
<dbReference type="PANTHER" id="PTHR31344:SF15">
    <property type="entry name" value="EEIG1_EHBP1 PROTEIN AMINO-TERMINAL DOMAIN PROTEIN"/>
    <property type="match status" value="1"/>
</dbReference>
<dbReference type="Proteomes" id="UP000743370">
    <property type="component" value="Unassembled WGS sequence"/>
</dbReference>
<accession>A0A8T0JUG9</accession>
<dbReference type="GO" id="GO:0003723">
    <property type="term" value="F:RNA binding"/>
    <property type="evidence" value="ECO:0007669"/>
    <property type="project" value="UniProtKB-UniRule"/>
</dbReference>
<proteinExistence type="predicted"/>
<gene>
    <name evidence="4" type="ORF">HKW66_Vig0149590</name>
</gene>
<dbReference type="PROSITE" id="PS51840">
    <property type="entry name" value="C2_NT"/>
    <property type="match status" value="1"/>
</dbReference>
<protein>
    <submittedName>
        <fullName evidence="4">KH domain-containing protein</fullName>
    </submittedName>
</protein>
<evidence type="ECO:0000313" key="4">
    <source>
        <dbReference type="EMBL" id="KAG2384278.1"/>
    </source>
</evidence>